<dbReference type="PRINTS" id="PR00793">
    <property type="entry name" value="PROAMNOPTASE"/>
</dbReference>
<evidence type="ECO:0000313" key="5">
    <source>
        <dbReference type="Proteomes" id="UP000198983"/>
    </source>
</evidence>
<gene>
    <name evidence="4" type="ORF">SAMN04489717_2418</name>
</gene>
<dbReference type="STRING" id="117157.SAMN04489717_2418"/>
<dbReference type="PANTHER" id="PTHR43798:SF5">
    <property type="entry name" value="MONOACYLGLYCEROL LIPASE ABHD6"/>
    <property type="match status" value="1"/>
</dbReference>
<dbReference type="GO" id="GO:0046464">
    <property type="term" value="P:acylglycerol catabolic process"/>
    <property type="evidence" value="ECO:0007669"/>
    <property type="project" value="TreeGrafter"/>
</dbReference>
<evidence type="ECO:0000256" key="2">
    <source>
        <dbReference type="ARBA" id="ARBA00022801"/>
    </source>
</evidence>
<reference evidence="4 5" key="1">
    <citation type="submission" date="2016-10" db="EMBL/GenBank/DDBJ databases">
        <authorList>
            <person name="de Groot N.N."/>
        </authorList>
    </citation>
    <scope>NUCLEOTIDE SEQUENCE [LARGE SCALE GENOMIC DNA]</scope>
    <source>
        <strain evidence="4 5">DSM 22024</strain>
    </source>
</reference>
<accession>A0A1H1RHE4</accession>
<evidence type="ECO:0000256" key="1">
    <source>
        <dbReference type="ARBA" id="ARBA00010088"/>
    </source>
</evidence>
<dbReference type="InterPro" id="IPR029058">
    <property type="entry name" value="AB_hydrolase_fold"/>
</dbReference>
<name>A0A1H1RHE4_9ACTN</name>
<dbReference type="GO" id="GO:0016020">
    <property type="term" value="C:membrane"/>
    <property type="evidence" value="ECO:0007669"/>
    <property type="project" value="TreeGrafter"/>
</dbReference>
<proteinExistence type="inferred from homology"/>
<feature type="domain" description="AB hydrolase-1" evidence="3">
    <location>
        <begin position="55"/>
        <end position="290"/>
    </location>
</feature>
<dbReference type="Proteomes" id="UP000198983">
    <property type="component" value="Chromosome I"/>
</dbReference>
<protein>
    <submittedName>
        <fullName evidence="4">Proline iminopeptidase</fullName>
    </submittedName>
</protein>
<dbReference type="InterPro" id="IPR002410">
    <property type="entry name" value="Peptidase_S33"/>
</dbReference>
<dbReference type="GO" id="GO:0004177">
    <property type="term" value="F:aminopeptidase activity"/>
    <property type="evidence" value="ECO:0007669"/>
    <property type="project" value="UniProtKB-EC"/>
</dbReference>
<keyword evidence="2" id="KW-0378">Hydrolase</keyword>
<dbReference type="Pfam" id="PF00561">
    <property type="entry name" value="Abhydrolase_1"/>
    <property type="match status" value="1"/>
</dbReference>
<evidence type="ECO:0000259" key="3">
    <source>
        <dbReference type="Pfam" id="PF00561"/>
    </source>
</evidence>
<dbReference type="EMBL" id="LT629732">
    <property type="protein sequence ID" value="SDS35128.1"/>
    <property type="molecule type" value="Genomic_DNA"/>
</dbReference>
<sequence length="306" mass="34024">MLANPRLTALARNPFDGTTQVRDPVPVGRIREEAVTVDDGARLWTMTSGPSHAAPVVLCHGGPGLWDNLGPVAAMLDSTRLVHRYDHRGCGRSTGPDDYRLERAVADLDALRRHWGHERWTVFGHSWGATLALVYAWTHPDRVHTLVYCDGVGPGSEWREPNRAEVARRLTPEQIHRRDALERQERSWEEEVEFRTLYWLPDHADRSRAEEWARAEALAPYDINWRANASLARAAPDVVTNAAKVTAPTLLVHGEHDPRPIANVARLVGLMPNATLAPIANAGHSPWLEAPGDLAARLTAFLGEHN</sequence>
<dbReference type="GO" id="GO:0006508">
    <property type="term" value="P:proteolysis"/>
    <property type="evidence" value="ECO:0007669"/>
    <property type="project" value="InterPro"/>
</dbReference>
<organism evidence="4 5">
    <name type="scientific">Actinopolymorpha singaporensis</name>
    <dbReference type="NCBI Taxonomy" id="117157"/>
    <lineage>
        <taxon>Bacteria</taxon>
        <taxon>Bacillati</taxon>
        <taxon>Actinomycetota</taxon>
        <taxon>Actinomycetes</taxon>
        <taxon>Propionibacteriales</taxon>
        <taxon>Actinopolymorphaceae</taxon>
        <taxon>Actinopolymorpha</taxon>
    </lineage>
</organism>
<dbReference type="InterPro" id="IPR000073">
    <property type="entry name" value="AB_hydrolase_1"/>
</dbReference>
<dbReference type="AlphaFoldDB" id="A0A1H1RHE4"/>
<dbReference type="SUPFAM" id="SSF53474">
    <property type="entry name" value="alpha/beta-Hydrolases"/>
    <property type="match status" value="1"/>
</dbReference>
<keyword evidence="5" id="KW-1185">Reference proteome</keyword>
<comment type="similarity">
    <text evidence="1">Belongs to the peptidase S33 family.</text>
</comment>
<evidence type="ECO:0000313" key="4">
    <source>
        <dbReference type="EMBL" id="SDS35128.1"/>
    </source>
</evidence>
<dbReference type="Gene3D" id="3.40.50.1820">
    <property type="entry name" value="alpha/beta hydrolase"/>
    <property type="match status" value="1"/>
</dbReference>
<dbReference type="PANTHER" id="PTHR43798">
    <property type="entry name" value="MONOACYLGLYCEROL LIPASE"/>
    <property type="match status" value="1"/>
</dbReference>
<dbReference type="GO" id="GO:0047372">
    <property type="term" value="F:monoacylglycerol lipase activity"/>
    <property type="evidence" value="ECO:0007669"/>
    <property type="project" value="TreeGrafter"/>
</dbReference>
<dbReference type="InterPro" id="IPR050266">
    <property type="entry name" value="AB_hydrolase_sf"/>
</dbReference>